<reference evidence="2 3" key="1">
    <citation type="submission" date="2015-06" db="EMBL/GenBank/DDBJ databases">
        <title>Draft genome assembly of filamentous brackish cyanobacterium Limnoraphis robusta strain CS-951.</title>
        <authorList>
            <person name="Willis A."/>
            <person name="Parks M."/>
            <person name="Burford M.A."/>
        </authorList>
    </citation>
    <scope>NUCLEOTIDE SEQUENCE [LARGE SCALE GENOMIC DNA]</scope>
    <source>
        <strain evidence="2 3">CS-951</strain>
    </source>
</reference>
<protein>
    <submittedName>
        <fullName evidence="2">Uncharacterized protein</fullName>
    </submittedName>
</protein>
<keyword evidence="1" id="KW-0812">Transmembrane</keyword>
<dbReference type="AlphaFoldDB" id="A0A0F5Y965"/>
<proteinExistence type="predicted"/>
<dbReference type="RefSeq" id="WP_046281538.1">
    <property type="nucleotide sequence ID" value="NZ_LATL02000122.1"/>
</dbReference>
<accession>A0A0F5Y965</accession>
<gene>
    <name evidence="2" type="ORF">WN50_26110</name>
</gene>
<organism evidence="2 3">
    <name type="scientific">Limnoraphis robusta CS-951</name>
    <dbReference type="NCBI Taxonomy" id="1637645"/>
    <lineage>
        <taxon>Bacteria</taxon>
        <taxon>Bacillati</taxon>
        <taxon>Cyanobacteriota</taxon>
        <taxon>Cyanophyceae</taxon>
        <taxon>Oscillatoriophycideae</taxon>
        <taxon>Oscillatoriales</taxon>
        <taxon>Sirenicapillariaceae</taxon>
        <taxon>Limnoraphis</taxon>
    </lineage>
</organism>
<sequence>MASSSSKTAGFSTGFILGALITLGFFGLGYSLNLSLFLGVISSICGYCLGSWWQIDKLPSSPKKSPLEPLGKGFTEILIKTKLIKPDAKTSKRPTRPLSVFEWVLRQHKTPPKSRR</sequence>
<keyword evidence="1" id="KW-0472">Membrane</keyword>
<keyword evidence="1" id="KW-1133">Transmembrane helix</keyword>
<evidence type="ECO:0000313" key="2">
    <source>
        <dbReference type="EMBL" id="KKD35303.1"/>
    </source>
</evidence>
<feature type="transmembrane region" description="Helical" evidence="1">
    <location>
        <begin position="12"/>
        <end position="30"/>
    </location>
</feature>
<name>A0A0F5Y965_9CYAN</name>
<comment type="caution">
    <text evidence="2">The sequence shown here is derived from an EMBL/GenBank/DDBJ whole genome shotgun (WGS) entry which is preliminary data.</text>
</comment>
<dbReference type="OrthoDB" id="459355at2"/>
<dbReference type="EMBL" id="LATL02000122">
    <property type="protein sequence ID" value="KKD35303.1"/>
    <property type="molecule type" value="Genomic_DNA"/>
</dbReference>
<evidence type="ECO:0000256" key="1">
    <source>
        <dbReference type="SAM" id="Phobius"/>
    </source>
</evidence>
<evidence type="ECO:0000313" key="3">
    <source>
        <dbReference type="Proteomes" id="UP000033607"/>
    </source>
</evidence>
<dbReference type="Proteomes" id="UP000033607">
    <property type="component" value="Unassembled WGS sequence"/>
</dbReference>